<dbReference type="InterPro" id="IPR043427">
    <property type="entry name" value="YscJ/FliF"/>
</dbReference>
<sequence>MPPFVQNILALPAKTKAILGVSAFAILAIAFLLLKIATAPAYSTIASGLDPAQTGKITAALDEQGIAYELQNNGTALAVQKASMAQARIALASQGVEASGGGTQPGYELLDESKLGASQFQQQVTYQRALEGEVGKSLKSVSGVSNPQVQIVMPQDDLFQDQASPATASVMLGNTADALAPGAVRGMAQTVASSVKGLKTENVTITDSTGAILWPSDEVGGAGGSSKQSAEARFARQKEAAINAMLASTLGPNKAKVTVNADLNVDDTTEKSETYGANVVPGTETTEKEEMQGAGAGNAGGDTGTANNVPTYSDNEDAGNGNGAGSYSKESTTRGNLVNKKITETKKAPGEVNKMNVALILDKSVPADVATALKNTVATAAGIDTQRGDTITSTQFAFAKAETPKAGPVPTTLLGPLKWVGLGLAALIFLFFMTRGMRKRENENLTPAWMTEISEPVSLAQLEAGAGQNFTLDNAATAMLPPRSPDASMHQLDQLMEREPERVAAQVKAWMAED</sequence>
<dbReference type="Gene3D" id="3.30.300.30">
    <property type="match status" value="1"/>
</dbReference>
<proteinExistence type="inferred from homology"/>
<feature type="compositionally biased region" description="Gly residues" evidence="10">
    <location>
        <begin position="294"/>
        <end position="303"/>
    </location>
</feature>
<keyword evidence="4" id="KW-1003">Cell membrane</keyword>
<comment type="subcellular location">
    <subcellularLocation>
        <location evidence="1 9">Bacterial flagellum basal body</location>
    </subcellularLocation>
    <subcellularLocation>
        <location evidence="2">Cell membrane</location>
        <topology evidence="2">Multi-pass membrane protein</topology>
    </subcellularLocation>
</comment>
<keyword evidence="5 11" id="KW-0812">Transmembrane</keyword>
<evidence type="ECO:0000256" key="5">
    <source>
        <dbReference type="ARBA" id="ARBA00022692"/>
    </source>
</evidence>
<dbReference type="Proteomes" id="UP001147653">
    <property type="component" value="Unassembled WGS sequence"/>
</dbReference>
<evidence type="ECO:0000256" key="6">
    <source>
        <dbReference type="ARBA" id="ARBA00022989"/>
    </source>
</evidence>
<feature type="transmembrane region" description="Helical" evidence="11">
    <location>
        <begin position="413"/>
        <end position="432"/>
    </location>
</feature>
<dbReference type="GO" id="GO:0071973">
    <property type="term" value="P:bacterial-type flagellum-dependent cell motility"/>
    <property type="evidence" value="ECO:0007669"/>
    <property type="project" value="InterPro"/>
</dbReference>
<feature type="transmembrane region" description="Helical" evidence="11">
    <location>
        <begin position="17"/>
        <end position="37"/>
    </location>
</feature>
<dbReference type="InterPro" id="IPR000067">
    <property type="entry name" value="FlgMring_FliF"/>
</dbReference>
<keyword evidence="14" id="KW-0966">Cell projection</keyword>
<comment type="similarity">
    <text evidence="3 9">Belongs to the FliF family.</text>
</comment>
<dbReference type="Pfam" id="PF01514">
    <property type="entry name" value="YscJ_FliF"/>
    <property type="match status" value="1"/>
</dbReference>
<evidence type="ECO:0000256" key="2">
    <source>
        <dbReference type="ARBA" id="ARBA00004651"/>
    </source>
</evidence>
<dbReference type="EMBL" id="JAPDDP010000062">
    <property type="protein sequence ID" value="MDA0183865.1"/>
    <property type="molecule type" value="Genomic_DNA"/>
</dbReference>
<keyword evidence="14" id="KW-0969">Cilium</keyword>
<protein>
    <recommendedName>
        <fullName evidence="9">Flagellar M-ring protein</fullName>
    </recommendedName>
</protein>
<dbReference type="AlphaFoldDB" id="A0A9X3NBZ1"/>
<dbReference type="PANTHER" id="PTHR30046">
    <property type="entry name" value="FLAGELLAR M-RING PROTEIN"/>
    <property type="match status" value="1"/>
</dbReference>
<evidence type="ECO:0000313" key="15">
    <source>
        <dbReference type="Proteomes" id="UP001147653"/>
    </source>
</evidence>
<dbReference type="GO" id="GO:0003774">
    <property type="term" value="F:cytoskeletal motor activity"/>
    <property type="evidence" value="ECO:0007669"/>
    <property type="project" value="InterPro"/>
</dbReference>
<keyword evidence="7 11" id="KW-0472">Membrane</keyword>
<dbReference type="NCBIfam" id="TIGR00206">
    <property type="entry name" value="fliF"/>
    <property type="match status" value="1"/>
</dbReference>
<keyword evidence="6 11" id="KW-1133">Transmembrane helix</keyword>
<evidence type="ECO:0000256" key="7">
    <source>
        <dbReference type="ARBA" id="ARBA00023136"/>
    </source>
</evidence>
<evidence type="ECO:0000256" key="10">
    <source>
        <dbReference type="SAM" id="MobiDB-lite"/>
    </source>
</evidence>
<feature type="domain" description="Flagellar M-ring N-terminal" evidence="12">
    <location>
        <begin position="38"/>
        <end position="213"/>
    </location>
</feature>
<accession>A0A9X3NBZ1</accession>
<comment type="function">
    <text evidence="9">The M ring may be actively involved in energy transduction.</text>
</comment>
<reference evidence="14" key="1">
    <citation type="submission" date="2022-10" db="EMBL/GenBank/DDBJ databases">
        <title>The WGS of Solirubrobacter phytolaccae KCTC 29190.</title>
        <authorList>
            <person name="Jiang Z."/>
        </authorList>
    </citation>
    <scope>NUCLEOTIDE SEQUENCE</scope>
    <source>
        <strain evidence="14">KCTC 29190</strain>
    </source>
</reference>
<evidence type="ECO:0000259" key="12">
    <source>
        <dbReference type="Pfam" id="PF01514"/>
    </source>
</evidence>
<dbReference type="GO" id="GO:0009431">
    <property type="term" value="C:bacterial-type flagellum basal body, MS ring"/>
    <property type="evidence" value="ECO:0007669"/>
    <property type="project" value="InterPro"/>
</dbReference>
<evidence type="ECO:0000256" key="9">
    <source>
        <dbReference type="PIRNR" id="PIRNR004862"/>
    </source>
</evidence>
<dbReference type="Pfam" id="PF08345">
    <property type="entry name" value="YscJ_FliF_C"/>
    <property type="match status" value="1"/>
</dbReference>
<organism evidence="14 15">
    <name type="scientific">Solirubrobacter phytolaccae</name>
    <dbReference type="NCBI Taxonomy" id="1404360"/>
    <lineage>
        <taxon>Bacteria</taxon>
        <taxon>Bacillati</taxon>
        <taxon>Actinomycetota</taxon>
        <taxon>Thermoleophilia</taxon>
        <taxon>Solirubrobacterales</taxon>
        <taxon>Solirubrobacteraceae</taxon>
        <taxon>Solirubrobacter</taxon>
    </lineage>
</organism>
<keyword evidence="8 9" id="KW-0975">Bacterial flagellum</keyword>
<keyword evidence="14" id="KW-0282">Flagellum</keyword>
<dbReference type="PANTHER" id="PTHR30046:SF0">
    <property type="entry name" value="FLAGELLAR M-RING PROTEIN"/>
    <property type="match status" value="1"/>
</dbReference>
<evidence type="ECO:0000256" key="1">
    <source>
        <dbReference type="ARBA" id="ARBA00004117"/>
    </source>
</evidence>
<keyword evidence="15" id="KW-1185">Reference proteome</keyword>
<evidence type="ECO:0000256" key="4">
    <source>
        <dbReference type="ARBA" id="ARBA00022475"/>
    </source>
</evidence>
<dbReference type="PRINTS" id="PR01009">
    <property type="entry name" value="FLGMRINGFLIF"/>
</dbReference>
<dbReference type="InterPro" id="IPR006182">
    <property type="entry name" value="FliF_N_dom"/>
</dbReference>
<dbReference type="GO" id="GO:0005886">
    <property type="term" value="C:plasma membrane"/>
    <property type="evidence" value="ECO:0007669"/>
    <property type="project" value="UniProtKB-SubCell"/>
</dbReference>
<evidence type="ECO:0000313" key="14">
    <source>
        <dbReference type="EMBL" id="MDA0183865.1"/>
    </source>
</evidence>
<dbReference type="InterPro" id="IPR045851">
    <property type="entry name" value="AMP-bd_C_sf"/>
</dbReference>
<gene>
    <name evidence="14" type="primary">fliF</name>
    <name evidence="14" type="ORF">OJ997_26400</name>
</gene>
<feature type="region of interest" description="Disordered" evidence="10">
    <location>
        <begin position="283"/>
        <end position="332"/>
    </location>
</feature>
<dbReference type="PIRSF" id="PIRSF004862">
    <property type="entry name" value="FliF"/>
    <property type="match status" value="1"/>
</dbReference>
<evidence type="ECO:0000256" key="8">
    <source>
        <dbReference type="ARBA" id="ARBA00023143"/>
    </source>
</evidence>
<evidence type="ECO:0000256" key="11">
    <source>
        <dbReference type="SAM" id="Phobius"/>
    </source>
</evidence>
<evidence type="ECO:0000256" key="3">
    <source>
        <dbReference type="ARBA" id="ARBA00007971"/>
    </source>
</evidence>
<dbReference type="RefSeq" id="WP_270028279.1">
    <property type="nucleotide sequence ID" value="NZ_JAPDDP010000062.1"/>
</dbReference>
<dbReference type="InterPro" id="IPR013556">
    <property type="entry name" value="Flag_M-ring_C"/>
</dbReference>
<feature type="domain" description="Flagellar M-ring C-terminal" evidence="13">
    <location>
        <begin position="246"/>
        <end position="398"/>
    </location>
</feature>
<comment type="caution">
    <text evidence="14">The sequence shown here is derived from an EMBL/GenBank/DDBJ whole genome shotgun (WGS) entry which is preliminary data.</text>
</comment>
<name>A0A9X3NBZ1_9ACTN</name>
<evidence type="ECO:0000259" key="13">
    <source>
        <dbReference type="Pfam" id="PF08345"/>
    </source>
</evidence>